<dbReference type="AlphaFoldDB" id="A0A6S7J0C5"/>
<comment type="caution">
    <text evidence="1">The sequence shown here is derived from an EMBL/GenBank/DDBJ whole genome shotgun (WGS) entry which is preliminary data.</text>
</comment>
<dbReference type="OrthoDB" id="5979845at2759"/>
<sequence length="474" mass="53177">MAAEMSSSESSFVLNSALVNNEFSSDDDSESDFTISEPYDSHDDLSGISSSIITAKNLVSFLQTLREGNTSHIFSNKGDILTLALEAVLDESKSILKEEFLQDVLRLVEACFTKAEVEKTRQKKAVILEREFGMTRSSSFYHYAIKQSWGKLIGYDVLSENTNFHQASEQLLQQILQHFWSLNSGSQFNTIVESIYDGESQSGTGESLNYCDESDFDSIRDHGGWVIKRTRENILKGESDVRAKESVGGSEVVHGDKGDAMKIIATMGEDVKQPDGKFRFIIHKNIVSFFLFLHNLVESLIDLRNLALEKGNILTSCLEKLSMNKELRDKWNDITSTTPNATSVFVLQNIVTFFIKSKQQIIREKRGLKPNKKSMAIRQQLKHSSLHTSKAKQTSEEILQLRSENLSTVHITNFMESLSTYSHSVQEKILGELTGQELSKVLKSLGKPSLLGKKKSRQIGLLLELLKSGDITVL</sequence>
<keyword evidence="2" id="KW-1185">Reference proteome</keyword>
<accession>A0A6S7J0C5</accession>
<dbReference type="EMBL" id="CACRXK020012032">
    <property type="protein sequence ID" value="CAB4022549.1"/>
    <property type="molecule type" value="Genomic_DNA"/>
</dbReference>
<protein>
    <submittedName>
        <fullName evidence="1">Uncharacterized protein</fullName>
    </submittedName>
</protein>
<evidence type="ECO:0000313" key="2">
    <source>
        <dbReference type="Proteomes" id="UP001152795"/>
    </source>
</evidence>
<dbReference type="Proteomes" id="UP001152795">
    <property type="component" value="Unassembled WGS sequence"/>
</dbReference>
<proteinExistence type="predicted"/>
<gene>
    <name evidence="1" type="ORF">PACLA_8A016683</name>
</gene>
<reference evidence="1" key="1">
    <citation type="submission" date="2020-04" db="EMBL/GenBank/DDBJ databases">
        <authorList>
            <person name="Alioto T."/>
            <person name="Alioto T."/>
            <person name="Gomez Garrido J."/>
        </authorList>
    </citation>
    <scope>NUCLEOTIDE SEQUENCE</scope>
    <source>
        <strain evidence="1">A484AB</strain>
    </source>
</reference>
<organism evidence="1 2">
    <name type="scientific">Paramuricea clavata</name>
    <name type="common">Red gorgonian</name>
    <name type="synonym">Violescent sea-whip</name>
    <dbReference type="NCBI Taxonomy" id="317549"/>
    <lineage>
        <taxon>Eukaryota</taxon>
        <taxon>Metazoa</taxon>
        <taxon>Cnidaria</taxon>
        <taxon>Anthozoa</taxon>
        <taxon>Octocorallia</taxon>
        <taxon>Malacalcyonacea</taxon>
        <taxon>Plexauridae</taxon>
        <taxon>Paramuricea</taxon>
    </lineage>
</organism>
<evidence type="ECO:0000313" key="1">
    <source>
        <dbReference type="EMBL" id="CAB4022549.1"/>
    </source>
</evidence>
<name>A0A6S7J0C5_PARCT</name>